<evidence type="ECO:0000256" key="4">
    <source>
        <dbReference type="ARBA" id="ARBA00022605"/>
    </source>
</evidence>
<accession>A0A3B0RC89</accession>
<keyword evidence="8" id="KW-0067">ATP-binding</keyword>
<name>A0A3B0RC89_9ZZZZ</name>
<dbReference type="InterPro" id="IPR027417">
    <property type="entry name" value="P-loop_NTPase"/>
</dbReference>
<dbReference type="InterPro" id="IPR000623">
    <property type="entry name" value="Shikimate_kinase/TSH1"/>
</dbReference>
<evidence type="ECO:0000256" key="9">
    <source>
        <dbReference type="ARBA" id="ARBA00023141"/>
    </source>
</evidence>
<dbReference type="GO" id="GO:0009423">
    <property type="term" value="P:chorismate biosynthetic process"/>
    <property type="evidence" value="ECO:0007669"/>
    <property type="project" value="UniProtKB-UniPathway"/>
</dbReference>
<dbReference type="InterPro" id="IPR031322">
    <property type="entry name" value="Shikimate/glucono_kinase"/>
</dbReference>
<dbReference type="SUPFAM" id="SSF52540">
    <property type="entry name" value="P-loop containing nucleoside triphosphate hydrolases"/>
    <property type="match status" value="1"/>
</dbReference>
<keyword evidence="9" id="KW-0057">Aromatic amino acid biosynthesis</keyword>
<evidence type="ECO:0000256" key="5">
    <source>
        <dbReference type="ARBA" id="ARBA00022679"/>
    </source>
</evidence>
<dbReference type="GO" id="GO:0009073">
    <property type="term" value="P:aromatic amino acid family biosynthetic process"/>
    <property type="evidence" value="ECO:0007669"/>
    <property type="project" value="UniProtKB-KW"/>
</dbReference>
<evidence type="ECO:0000256" key="3">
    <source>
        <dbReference type="ARBA" id="ARBA00012154"/>
    </source>
</evidence>
<comment type="catalytic activity">
    <reaction evidence="10">
        <text>shikimate + ATP = 3-phosphoshikimate + ADP + H(+)</text>
        <dbReference type="Rhea" id="RHEA:13121"/>
        <dbReference type="ChEBI" id="CHEBI:15378"/>
        <dbReference type="ChEBI" id="CHEBI:30616"/>
        <dbReference type="ChEBI" id="CHEBI:36208"/>
        <dbReference type="ChEBI" id="CHEBI:145989"/>
        <dbReference type="ChEBI" id="CHEBI:456216"/>
        <dbReference type="EC" id="2.7.1.71"/>
    </reaction>
</comment>
<dbReference type="HAMAP" id="MF_00109">
    <property type="entry name" value="Shikimate_kinase"/>
    <property type="match status" value="1"/>
</dbReference>
<comment type="similarity">
    <text evidence="2">Belongs to the shikimate kinase family.</text>
</comment>
<protein>
    <recommendedName>
        <fullName evidence="3">shikimate kinase</fullName>
        <ecNumber evidence="3">2.7.1.71</ecNumber>
    </recommendedName>
</protein>
<dbReference type="InterPro" id="IPR023000">
    <property type="entry name" value="Shikimate_kinase_CS"/>
</dbReference>
<evidence type="ECO:0000256" key="8">
    <source>
        <dbReference type="ARBA" id="ARBA00022840"/>
    </source>
</evidence>
<keyword evidence="5 11" id="KW-0808">Transferase</keyword>
<proteinExistence type="inferred from homology"/>
<dbReference type="PANTHER" id="PTHR21087:SF16">
    <property type="entry name" value="SHIKIMATE KINASE 1, CHLOROPLASTIC"/>
    <property type="match status" value="1"/>
</dbReference>
<dbReference type="GO" id="GO:0005829">
    <property type="term" value="C:cytosol"/>
    <property type="evidence" value="ECO:0007669"/>
    <property type="project" value="TreeGrafter"/>
</dbReference>
<dbReference type="PROSITE" id="PS01128">
    <property type="entry name" value="SHIKIMATE_KINASE"/>
    <property type="match status" value="1"/>
</dbReference>
<dbReference type="PRINTS" id="PR01100">
    <property type="entry name" value="SHIKIMTKNASE"/>
</dbReference>
<evidence type="ECO:0000256" key="1">
    <source>
        <dbReference type="ARBA" id="ARBA00004842"/>
    </source>
</evidence>
<dbReference type="GO" id="GO:0008652">
    <property type="term" value="P:amino acid biosynthetic process"/>
    <property type="evidence" value="ECO:0007669"/>
    <property type="project" value="UniProtKB-KW"/>
</dbReference>
<sequence length="165" mass="17581">MKHVWLIGMMGTGKTTVGVRVAASTRVPFIDVDQRIVAETGKAITELFDEGEALFRRIEAAMIGTIAEGQTCVVATGGGAILDPDNVATMRATGTTVLLTAPPDALIARLSGESTDRPLLRGEEDLERIAIEREAIYIAAADIIVDTTSRDVDQVAREVVRCVAT</sequence>
<gene>
    <name evidence="11" type="ORF">MNBD_ACTINO01-1172</name>
</gene>
<dbReference type="GO" id="GO:0004765">
    <property type="term" value="F:shikimate kinase activity"/>
    <property type="evidence" value="ECO:0007669"/>
    <property type="project" value="UniProtKB-EC"/>
</dbReference>
<evidence type="ECO:0000313" key="11">
    <source>
        <dbReference type="EMBL" id="VAV89599.1"/>
    </source>
</evidence>
<keyword evidence="4" id="KW-0028">Amino-acid biosynthesis</keyword>
<dbReference type="CDD" id="cd00464">
    <property type="entry name" value="SK"/>
    <property type="match status" value="1"/>
</dbReference>
<keyword evidence="6" id="KW-0547">Nucleotide-binding</keyword>
<comment type="pathway">
    <text evidence="1">Metabolic intermediate biosynthesis; chorismate biosynthesis; chorismate from D-erythrose 4-phosphate and phosphoenolpyruvate: step 5/7.</text>
</comment>
<dbReference type="PANTHER" id="PTHR21087">
    <property type="entry name" value="SHIKIMATE KINASE"/>
    <property type="match status" value="1"/>
</dbReference>
<evidence type="ECO:0000256" key="7">
    <source>
        <dbReference type="ARBA" id="ARBA00022777"/>
    </source>
</evidence>
<dbReference type="UniPathway" id="UPA00053">
    <property type="reaction ID" value="UER00088"/>
</dbReference>
<dbReference type="AlphaFoldDB" id="A0A3B0RC89"/>
<evidence type="ECO:0000256" key="10">
    <source>
        <dbReference type="ARBA" id="ARBA00048567"/>
    </source>
</evidence>
<evidence type="ECO:0000256" key="6">
    <source>
        <dbReference type="ARBA" id="ARBA00022741"/>
    </source>
</evidence>
<dbReference type="GO" id="GO:0005524">
    <property type="term" value="F:ATP binding"/>
    <property type="evidence" value="ECO:0007669"/>
    <property type="project" value="UniProtKB-KW"/>
</dbReference>
<dbReference type="EC" id="2.7.1.71" evidence="3"/>
<keyword evidence="7 11" id="KW-0418">Kinase</keyword>
<dbReference type="Pfam" id="PF01202">
    <property type="entry name" value="SKI"/>
    <property type="match status" value="1"/>
</dbReference>
<dbReference type="Gene3D" id="3.40.50.300">
    <property type="entry name" value="P-loop containing nucleotide triphosphate hydrolases"/>
    <property type="match status" value="1"/>
</dbReference>
<dbReference type="EMBL" id="UOEI01000020">
    <property type="protein sequence ID" value="VAV89599.1"/>
    <property type="molecule type" value="Genomic_DNA"/>
</dbReference>
<evidence type="ECO:0000256" key="2">
    <source>
        <dbReference type="ARBA" id="ARBA00006997"/>
    </source>
</evidence>
<organism evidence="11">
    <name type="scientific">hydrothermal vent metagenome</name>
    <dbReference type="NCBI Taxonomy" id="652676"/>
    <lineage>
        <taxon>unclassified sequences</taxon>
        <taxon>metagenomes</taxon>
        <taxon>ecological metagenomes</taxon>
    </lineage>
</organism>
<reference evidence="11" key="1">
    <citation type="submission" date="2018-06" db="EMBL/GenBank/DDBJ databases">
        <authorList>
            <person name="Zhirakovskaya E."/>
        </authorList>
    </citation>
    <scope>NUCLEOTIDE SEQUENCE</scope>
</reference>